<evidence type="ECO:0000313" key="15">
    <source>
        <dbReference type="Proteomes" id="UP000612899"/>
    </source>
</evidence>
<dbReference type="Proteomes" id="UP000612899">
    <property type="component" value="Unassembled WGS sequence"/>
</dbReference>
<evidence type="ECO:0000256" key="12">
    <source>
        <dbReference type="ARBA" id="ARBA00034430"/>
    </source>
</evidence>
<evidence type="ECO:0000256" key="10">
    <source>
        <dbReference type="ARBA" id="ARBA00023136"/>
    </source>
</evidence>
<evidence type="ECO:0000256" key="3">
    <source>
        <dbReference type="ARBA" id="ARBA00022448"/>
    </source>
</evidence>
<feature type="transmembrane region" description="Helical" evidence="13">
    <location>
        <begin position="114"/>
        <end position="134"/>
    </location>
</feature>
<proteinExistence type="inferred from homology"/>
<comment type="subcellular location">
    <subcellularLocation>
        <location evidence="1">Membrane</location>
        <topology evidence="1">Multi-pass membrane protein</topology>
    </subcellularLocation>
</comment>
<dbReference type="RefSeq" id="WP_203911935.1">
    <property type="nucleotide sequence ID" value="NZ_BONY01000045.1"/>
</dbReference>
<evidence type="ECO:0000256" key="2">
    <source>
        <dbReference type="ARBA" id="ARBA00006920"/>
    </source>
</evidence>
<accession>A0A8J3QEL4</accession>
<sequence>MKEQPDYNLDRTVFFSDAVFAIAMTLLALDLPLPEGETNAEIWRSFAENLDDGYLAFVISFLVIAMFWIRHHRFFQRIARLNTSLVVFNLLSLFSIIVVPFATRALPSQGKFSLGPILYSCVMLLWGLAFVLMVRAAQRGRLWRDGTPSSTPGDLIFGTFAGLSMFAVSIPLALIDPRLAQASWVLIPVVAATAGRLRERGRPSPA</sequence>
<keyword evidence="9" id="KW-0406">Ion transport</keyword>
<keyword evidence="5 13" id="KW-0812">Transmembrane</keyword>
<feature type="transmembrane region" description="Helical" evidence="13">
    <location>
        <begin position="12"/>
        <end position="33"/>
    </location>
</feature>
<comment type="caution">
    <text evidence="14">The sequence shown here is derived from an EMBL/GenBank/DDBJ whole genome shotgun (WGS) entry which is preliminary data.</text>
</comment>
<evidence type="ECO:0000256" key="13">
    <source>
        <dbReference type="SAM" id="Phobius"/>
    </source>
</evidence>
<dbReference type="PANTHER" id="PTHR31462:SF5">
    <property type="entry name" value="ENDOSOMAL_LYSOSOMAL PROTON CHANNEL TMEM175"/>
    <property type="match status" value="1"/>
</dbReference>
<evidence type="ECO:0000256" key="9">
    <source>
        <dbReference type="ARBA" id="ARBA00023065"/>
    </source>
</evidence>
<evidence type="ECO:0000256" key="4">
    <source>
        <dbReference type="ARBA" id="ARBA00022538"/>
    </source>
</evidence>
<keyword evidence="4" id="KW-0633">Potassium transport</keyword>
<dbReference type="AlphaFoldDB" id="A0A8J3QEL4"/>
<keyword evidence="6" id="KW-0631">Potassium channel</keyword>
<organism evidence="14 15">
    <name type="scientific">Rhizocola hellebori</name>
    <dbReference type="NCBI Taxonomy" id="1392758"/>
    <lineage>
        <taxon>Bacteria</taxon>
        <taxon>Bacillati</taxon>
        <taxon>Actinomycetota</taxon>
        <taxon>Actinomycetes</taxon>
        <taxon>Micromonosporales</taxon>
        <taxon>Micromonosporaceae</taxon>
        <taxon>Rhizocola</taxon>
    </lineage>
</organism>
<evidence type="ECO:0000313" key="14">
    <source>
        <dbReference type="EMBL" id="GIH08180.1"/>
    </source>
</evidence>
<dbReference type="PANTHER" id="PTHR31462">
    <property type="entry name" value="ENDOSOMAL/LYSOSOMAL POTASSIUM CHANNEL TMEM175"/>
    <property type="match status" value="1"/>
</dbReference>
<dbReference type="Pfam" id="PF06736">
    <property type="entry name" value="TMEM175"/>
    <property type="match status" value="1"/>
</dbReference>
<keyword evidence="7" id="KW-0630">Potassium</keyword>
<feature type="transmembrane region" description="Helical" evidence="13">
    <location>
        <begin position="53"/>
        <end position="69"/>
    </location>
</feature>
<evidence type="ECO:0000256" key="8">
    <source>
        <dbReference type="ARBA" id="ARBA00022989"/>
    </source>
</evidence>
<keyword evidence="3" id="KW-0813">Transport</keyword>
<comment type="catalytic activity">
    <reaction evidence="12">
        <text>K(+)(in) = K(+)(out)</text>
        <dbReference type="Rhea" id="RHEA:29463"/>
        <dbReference type="ChEBI" id="CHEBI:29103"/>
    </reaction>
</comment>
<feature type="transmembrane region" description="Helical" evidence="13">
    <location>
        <begin position="155"/>
        <end position="175"/>
    </location>
</feature>
<protein>
    <submittedName>
        <fullName evidence="14">DUF1211 domain-containing membrane protein</fullName>
    </submittedName>
</protein>
<evidence type="ECO:0000256" key="5">
    <source>
        <dbReference type="ARBA" id="ARBA00022692"/>
    </source>
</evidence>
<evidence type="ECO:0000256" key="7">
    <source>
        <dbReference type="ARBA" id="ARBA00022958"/>
    </source>
</evidence>
<reference evidence="14" key="1">
    <citation type="submission" date="2021-01" db="EMBL/GenBank/DDBJ databases">
        <title>Whole genome shotgun sequence of Rhizocola hellebori NBRC 109834.</title>
        <authorList>
            <person name="Komaki H."/>
            <person name="Tamura T."/>
        </authorList>
    </citation>
    <scope>NUCLEOTIDE SEQUENCE</scope>
    <source>
        <strain evidence="14">NBRC 109834</strain>
    </source>
</reference>
<evidence type="ECO:0000256" key="1">
    <source>
        <dbReference type="ARBA" id="ARBA00004141"/>
    </source>
</evidence>
<dbReference type="GO" id="GO:0005267">
    <property type="term" value="F:potassium channel activity"/>
    <property type="evidence" value="ECO:0007669"/>
    <property type="project" value="UniProtKB-KW"/>
</dbReference>
<keyword evidence="15" id="KW-1185">Reference proteome</keyword>
<dbReference type="EMBL" id="BONY01000045">
    <property type="protein sequence ID" value="GIH08180.1"/>
    <property type="molecule type" value="Genomic_DNA"/>
</dbReference>
<keyword evidence="8 13" id="KW-1133">Transmembrane helix</keyword>
<evidence type="ECO:0000256" key="6">
    <source>
        <dbReference type="ARBA" id="ARBA00022826"/>
    </source>
</evidence>
<feature type="transmembrane region" description="Helical" evidence="13">
    <location>
        <begin position="81"/>
        <end position="102"/>
    </location>
</feature>
<comment type="similarity">
    <text evidence="2">Belongs to the TMEM175 family.</text>
</comment>
<gene>
    <name evidence="14" type="ORF">Rhe02_62470</name>
</gene>
<keyword evidence="10 13" id="KW-0472">Membrane</keyword>
<evidence type="ECO:0000256" key="11">
    <source>
        <dbReference type="ARBA" id="ARBA00023303"/>
    </source>
</evidence>
<name>A0A8J3QEL4_9ACTN</name>
<keyword evidence="11" id="KW-0407">Ion channel</keyword>
<dbReference type="InterPro" id="IPR010617">
    <property type="entry name" value="TMEM175-like"/>
</dbReference>
<dbReference type="GO" id="GO:0016020">
    <property type="term" value="C:membrane"/>
    <property type="evidence" value="ECO:0007669"/>
    <property type="project" value="UniProtKB-SubCell"/>
</dbReference>
<dbReference type="GO" id="GO:0015252">
    <property type="term" value="F:proton channel activity"/>
    <property type="evidence" value="ECO:0007669"/>
    <property type="project" value="InterPro"/>
</dbReference>